<organism evidence="2 3">
    <name type="scientific">Noviluteimonas caseinilytica</name>
    <dbReference type="NCBI Taxonomy" id="2675101"/>
    <lineage>
        <taxon>Bacteria</taxon>
        <taxon>Pseudomonadati</taxon>
        <taxon>Pseudomonadota</taxon>
        <taxon>Gammaproteobacteria</taxon>
        <taxon>Lysobacterales</taxon>
        <taxon>Lysobacteraceae</taxon>
        <taxon>Noviluteimonas</taxon>
    </lineage>
</organism>
<evidence type="ECO:0000313" key="2">
    <source>
        <dbReference type="EMBL" id="BCT92047.1"/>
    </source>
</evidence>
<evidence type="ECO:0000256" key="1">
    <source>
        <dbReference type="SAM" id="Phobius"/>
    </source>
</evidence>
<protein>
    <recommendedName>
        <fullName evidence="4">Cyd operon protein YbgE</fullName>
    </recommendedName>
</protein>
<reference evidence="2 3" key="1">
    <citation type="submission" date="2021-03" db="EMBL/GenBank/DDBJ databases">
        <title>Complete Genome Sequences of Two Lysobacter Strains Isolated from Sea Water (Lysobacter caseinilyticus) and Soil (Lysobacter helvus) in South Korea.</title>
        <authorList>
            <person name="Watanabe Y."/>
            <person name="Arakawa K."/>
        </authorList>
    </citation>
    <scope>NUCLEOTIDE SEQUENCE [LARGE SCALE GENOMIC DNA]</scope>
    <source>
        <strain evidence="2 3">KVB24</strain>
    </source>
</reference>
<accession>A0ABM7Q459</accession>
<dbReference type="Pfam" id="PF09600">
    <property type="entry name" value="Cyd_oper_YbgE"/>
    <property type="match status" value="1"/>
</dbReference>
<evidence type="ECO:0008006" key="4">
    <source>
        <dbReference type="Google" id="ProtNLM"/>
    </source>
</evidence>
<gene>
    <name evidence="2" type="ORF">LYSCAS_10710</name>
</gene>
<keyword evidence="1" id="KW-0812">Transmembrane</keyword>
<dbReference type="RefSeq" id="WP_213436468.1">
    <property type="nucleotide sequence ID" value="NZ_AP024545.1"/>
</dbReference>
<sequence>MAKAVSLVLAFAAVAALLVLPAMRGRELTSAEHGLLTPTLFLVCALVVHGIGYLPDRAWVRRIVSPWVLWPLAGVLCLAWWRIG</sequence>
<dbReference type="InterPro" id="IPR011846">
    <property type="entry name" value="Cyd_oper_YbgE"/>
</dbReference>
<dbReference type="EMBL" id="AP024545">
    <property type="protein sequence ID" value="BCT92047.1"/>
    <property type="molecule type" value="Genomic_DNA"/>
</dbReference>
<keyword evidence="1" id="KW-1133">Transmembrane helix</keyword>
<dbReference type="Proteomes" id="UP000681317">
    <property type="component" value="Chromosome"/>
</dbReference>
<evidence type="ECO:0000313" key="3">
    <source>
        <dbReference type="Proteomes" id="UP000681317"/>
    </source>
</evidence>
<keyword evidence="1" id="KW-0472">Membrane</keyword>
<feature type="transmembrane region" description="Helical" evidence="1">
    <location>
        <begin position="67"/>
        <end position="83"/>
    </location>
</feature>
<name>A0ABM7Q459_9GAMM</name>
<keyword evidence="3" id="KW-1185">Reference proteome</keyword>
<proteinExistence type="predicted"/>
<feature type="transmembrane region" description="Helical" evidence="1">
    <location>
        <begin position="35"/>
        <end position="55"/>
    </location>
</feature>